<keyword evidence="2" id="KW-1185">Reference proteome</keyword>
<sequence length="110" mass="12465" precursor="true">MSSSAILITVGAFVAATLLLFALSIWSKTQALDTLKRWAKSQGLEIVSAKRRSFVPTWRSGKGYQFFRITVRDSKGHNRQAWVRCLDFNSAEPWNIEVAWDNEKSETTSP</sequence>
<evidence type="ECO:0008006" key="3">
    <source>
        <dbReference type="Google" id="ProtNLM"/>
    </source>
</evidence>
<dbReference type="EMBL" id="ABOX02000095">
    <property type="protein sequence ID" value="EEF56999.1"/>
    <property type="molecule type" value="Genomic_DNA"/>
</dbReference>
<accession>B9XT38</accession>
<protein>
    <recommendedName>
        <fullName evidence="3">DUF3301 domain-containing protein</fullName>
    </recommendedName>
</protein>
<evidence type="ECO:0000313" key="1">
    <source>
        <dbReference type="EMBL" id="EEF56999.1"/>
    </source>
</evidence>
<comment type="caution">
    <text evidence="1">The sequence shown here is derived from an EMBL/GenBank/DDBJ whole genome shotgun (WGS) entry which is preliminary data.</text>
</comment>
<dbReference type="RefSeq" id="WP_007418971.1">
    <property type="nucleotide sequence ID" value="NZ_ABOX02000095.1"/>
</dbReference>
<name>B9XT38_PEDPL</name>
<dbReference type="AlphaFoldDB" id="B9XT38"/>
<dbReference type="Proteomes" id="UP000003688">
    <property type="component" value="Unassembled WGS sequence"/>
</dbReference>
<reference evidence="1 2" key="1">
    <citation type="journal article" date="2011" name="J. Bacteriol.">
        <title>Genome sequence of 'Pedosphaera parvula' Ellin514, an aerobic Verrucomicrobial isolate from pasture soil.</title>
        <authorList>
            <person name="Kant R."/>
            <person name="van Passel M.W."/>
            <person name="Sangwan P."/>
            <person name="Palva A."/>
            <person name="Lucas S."/>
            <person name="Copeland A."/>
            <person name="Lapidus A."/>
            <person name="Glavina Del Rio T."/>
            <person name="Dalin E."/>
            <person name="Tice H."/>
            <person name="Bruce D."/>
            <person name="Goodwin L."/>
            <person name="Pitluck S."/>
            <person name="Chertkov O."/>
            <person name="Larimer F.W."/>
            <person name="Land M.L."/>
            <person name="Hauser L."/>
            <person name="Brettin T.S."/>
            <person name="Detter J.C."/>
            <person name="Han S."/>
            <person name="de Vos W.M."/>
            <person name="Janssen P.H."/>
            <person name="Smidt H."/>
        </authorList>
    </citation>
    <scope>NUCLEOTIDE SEQUENCE [LARGE SCALE GENOMIC DNA]</scope>
    <source>
        <strain evidence="1 2">Ellin514</strain>
    </source>
</reference>
<gene>
    <name evidence="1" type="ORF">Cflav_PD0034</name>
</gene>
<organism evidence="1 2">
    <name type="scientific">Pedosphaera parvula (strain Ellin514)</name>
    <dbReference type="NCBI Taxonomy" id="320771"/>
    <lineage>
        <taxon>Bacteria</taxon>
        <taxon>Pseudomonadati</taxon>
        <taxon>Verrucomicrobiota</taxon>
        <taxon>Pedosphaerae</taxon>
        <taxon>Pedosphaerales</taxon>
        <taxon>Pedosphaeraceae</taxon>
        <taxon>Pedosphaera</taxon>
    </lineage>
</organism>
<proteinExistence type="predicted"/>
<evidence type="ECO:0000313" key="2">
    <source>
        <dbReference type="Proteomes" id="UP000003688"/>
    </source>
</evidence>